<dbReference type="GO" id="GO:0003677">
    <property type="term" value="F:DNA binding"/>
    <property type="evidence" value="ECO:0007669"/>
    <property type="project" value="UniProtKB-KW"/>
</dbReference>
<keyword evidence="2 12" id="KW-0639">Primosome</keyword>
<dbReference type="OrthoDB" id="9803773at2"/>
<dbReference type="InterPro" id="IPR034151">
    <property type="entry name" value="TOPRIM_DnaG_bac"/>
</dbReference>
<comment type="similarity">
    <text evidence="12 13">Belongs to the DnaG primase family.</text>
</comment>
<dbReference type="GO" id="GO:0003899">
    <property type="term" value="F:DNA-directed RNA polymerase activity"/>
    <property type="evidence" value="ECO:0007669"/>
    <property type="project" value="UniProtKB-UniRule"/>
</dbReference>
<proteinExistence type="inferred from homology"/>
<keyword evidence="8 13" id="KW-0862">Zinc</keyword>
<keyword evidence="17" id="KW-1185">Reference proteome</keyword>
<dbReference type="GO" id="GO:0005737">
    <property type="term" value="C:cytoplasm"/>
    <property type="evidence" value="ECO:0007669"/>
    <property type="project" value="TreeGrafter"/>
</dbReference>
<evidence type="ECO:0000259" key="15">
    <source>
        <dbReference type="PROSITE" id="PS50880"/>
    </source>
</evidence>
<dbReference type="HAMAP" id="MF_00974">
    <property type="entry name" value="DNA_primase_DnaG"/>
    <property type="match status" value="1"/>
</dbReference>
<accession>F2ICM7</accession>
<dbReference type="FunFam" id="3.90.580.10:FF:000001">
    <property type="entry name" value="DNA primase"/>
    <property type="match status" value="1"/>
</dbReference>
<evidence type="ECO:0000313" key="17">
    <source>
        <dbReference type="Proteomes" id="UP000007463"/>
    </source>
</evidence>
<keyword evidence="6 13" id="KW-0479">Metal-binding</keyword>
<keyword evidence="14" id="KW-0175">Coiled coil</keyword>
<sequence length="660" mass="75334">MSRIPPHIIDEIMQTSRIEEVIGEFVSLKKSGSNLKGLSPFVDEKSPSFMVSPAKQIFKCFSSGKGGTVVSFLMEKEHFSYPEALKWLADKYGIQVPEDKPQTAEEMAAITERESLYIINEFAKEHFMHNMHETNEGQNIGLSYFEERGFRKDIIQKFQLGYCLNSGDDFTKAALKKGYKKEYLESVGLTRTKEERSFDFFRGRVMFPIHSISGRVLGFGGRTLITDKKVAKYFNSPESIIYNKSEILYGLYFAKGDIIKYDNCFLCEGYTDVISMHQAGVPNSVASSGTSLTKEQIRLIKRYTQNITILYDGDAAGIKASFRGIDLILEEGMNVKVVLFPDGDDPDSYSKKVSTTELMDFIKANTQDFVSFKTSLLLAEGNNDPLQKAQIIRDVVHSISLIPDQITRSVFTTEIARVFGFDESIVINELNKLRKNNIARDLEEPQIAQNPAFTDTFTTPTPQSTTAQEVKNPYAIEEFELIRILVKYGIFAITTDHIDEHGVSHPVEVSVAELVHHELSKDELIFQYPIYQEIYQQIVEGLSSKTLYKISFWLRHEKPEVVQLITEIETDQYELSPKWLSKYNVDTNREVDKLKATVMNGIYAFKKLRIMQRIEQIQKDLNELAENITDEQLQDLLSEQIVLERVKMSIAGKLNQTIIH</sequence>
<dbReference type="KEGG" id="fte:Fluta_0245"/>
<dbReference type="InterPro" id="IPR030846">
    <property type="entry name" value="DnaG_bac"/>
</dbReference>
<dbReference type="Gene3D" id="3.90.980.10">
    <property type="entry name" value="DNA primase, catalytic core, N-terminal domain"/>
    <property type="match status" value="1"/>
</dbReference>
<protein>
    <recommendedName>
        <fullName evidence="12 13">DNA primase</fullName>
        <ecNumber evidence="12">2.7.7.101</ecNumber>
    </recommendedName>
</protein>
<evidence type="ECO:0000256" key="8">
    <source>
        <dbReference type="ARBA" id="ARBA00022833"/>
    </source>
</evidence>
<keyword evidence="4 12" id="KW-0548">Nucleotidyltransferase</keyword>
<keyword evidence="11 12" id="KW-0804">Transcription</keyword>
<comment type="catalytic activity">
    <reaction evidence="12">
        <text>ssDNA + n NTP = ssDNA/pppN(pN)n-1 hybrid + (n-1) diphosphate.</text>
        <dbReference type="EC" id="2.7.7.101"/>
    </reaction>
</comment>
<dbReference type="InterPro" id="IPR037068">
    <property type="entry name" value="DNA_primase_core_N_sf"/>
</dbReference>
<dbReference type="InterPro" id="IPR050219">
    <property type="entry name" value="DnaG_primase"/>
</dbReference>
<feature type="coiled-coil region" evidence="14">
    <location>
        <begin position="607"/>
        <end position="634"/>
    </location>
</feature>
<dbReference type="PANTHER" id="PTHR30313">
    <property type="entry name" value="DNA PRIMASE"/>
    <property type="match status" value="1"/>
</dbReference>
<dbReference type="InterPro" id="IPR013264">
    <property type="entry name" value="DNAG_N"/>
</dbReference>
<name>F2ICM7_FLUTR</name>
<dbReference type="SUPFAM" id="SSF56731">
    <property type="entry name" value="DNA primase core"/>
    <property type="match status" value="1"/>
</dbReference>
<keyword evidence="10 12" id="KW-0238">DNA-binding</keyword>
<evidence type="ECO:0000256" key="7">
    <source>
        <dbReference type="ARBA" id="ARBA00022771"/>
    </source>
</evidence>
<comment type="subunit">
    <text evidence="12">Monomer. Interacts with DnaB.</text>
</comment>
<dbReference type="InterPro" id="IPR019475">
    <property type="entry name" value="DNA_primase_DnaB-bd"/>
</dbReference>
<dbReference type="InterPro" id="IPR006171">
    <property type="entry name" value="TOPRIM_dom"/>
</dbReference>
<comment type="caution">
    <text evidence="12">Lacks conserved residue(s) required for the propagation of feature annotation.</text>
</comment>
<keyword evidence="5 12" id="KW-0235">DNA replication</keyword>
<dbReference type="RefSeq" id="WP_013685028.1">
    <property type="nucleotide sequence ID" value="NC_015321.1"/>
</dbReference>
<dbReference type="HOGENOM" id="CLU_013501_3_0_10"/>
<reference evidence="17" key="2">
    <citation type="submission" date="2011-02" db="EMBL/GenBank/DDBJ databases">
        <title>The complete genome of Fluviicola taffensis DSM 16823.</title>
        <authorList>
            <consortium name="US DOE Joint Genome Institute (JGI-PGF)"/>
            <person name="Lucas S."/>
            <person name="Copeland A."/>
            <person name="Lapidus A."/>
            <person name="Bruce D."/>
            <person name="Goodwin L."/>
            <person name="Pitluck S."/>
            <person name="Kyrpides N."/>
            <person name="Mavromatis K."/>
            <person name="Ivanova N."/>
            <person name="Mikhailova N."/>
            <person name="Pagani I."/>
            <person name="Chertkov O."/>
            <person name="Detter J.C."/>
            <person name="Han C."/>
            <person name="Tapia R."/>
            <person name="Land M."/>
            <person name="Hauser L."/>
            <person name="Markowitz V."/>
            <person name="Cheng J.-F."/>
            <person name="Hugenholtz P."/>
            <person name="Woyke T."/>
            <person name="Wu D."/>
            <person name="Tindall B."/>
            <person name="Pomrenke H.G."/>
            <person name="Brambilla E."/>
            <person name="Klenk H.-P."/>
            <person name="Eisen J.A."/>
        </authorList>
    </citation>
    <scope>NUCLEOTIDE SEQUENCE [LARGE SCALE GENOMIC DNA]</scope>
    <source>
        <strain evidence="17">DSM 16823 / RW262 / RW262</strain>
    </source>
</reference>
<dbReference type="SUPFAM" id="SSF57783">
    <property type="entry name" value="Zinc beta-ribbon"/>
    <property type="match status" value="1"/>
</dbReference>
<dbReference type="PIRSF" id="PIRSF002811">
    <property type="entry name" value="DnaG"/>
    <property type="match status" value="1"/>
</dbReference>
<evidence type="ECO:0000313" key="16">
    <source>
        <dbReference type="EMBL" id="AEA42254.1"/>
    </source>
</evidence>
<dbReference type="InterPro" id="IPR036977">
    <property type="entry name" value="DNA_primase_Znf_CHC2"/>
</dbReference>
<dbReference type="Proteomes" id="UP000007463">
    <property type="component" value="Chromosome"/>
</dbReference>
<keyword evidence="9" id="KW-0460">Magnesium</keyword>
<dbReference type="PANTHER" id="PTHR30313:SF2">
    <property type="entry name" value="DNA PRIMASE"/>
    <property type="match status" value="1"/>
</dbReference>
<evidence type="ECO:0000256" key="6">
    <source>
        <dbReference type="ARBA" id="ARBA00022723"/>
    </source>
</evidence>
<evidence type="ECO:0000256" key="2">
    <source>
        <dbReference type="ARBA" id="ARBA00022515"/>
    </source>
</evidence>
<feature type="domain" description="Toprim" evidence="15">
    <location>
        <begin position="262"/>
        <end position="343"/>
    </location>
</feature>
<evidence type="ECO:0000256" key="13">
    <source>
        <dbReference type="PIRNR" id="PIRNR002811"/>
    </source>
</evidence>
<dbReference type="STRING" id="755732.Fluta_0245"/>
<dbReference type="Pfam" id="PF10410">
    <property type="entry name" value="DnaB_bind"/>
    <property type="match status" value="1"/>
</dbReference>
<reference evidence="16 17" key="1">
    <citation type="journal article" date="2011" name="Stand. Genomic Sci.">
        <title>Complete genome sequence of the gliding freshwater bacterium Fluviicola taffensis type strain (RW262).</title>
        <authorList>
            <person name="Woyke T."/>
            <person name="Chertkov O."/>
            <person name="Lapidus A."/>
            <person name="Nolan M."/>
            <person name="Lucas S."/>
            <person name="Del Rio T.G."/>
            <person name="Tice H."/>
            <person name="Cheng J.F."/>
            <person name="Tapia R."/>
            <person name="Han C."/>
            <person name="Goodwin L."/>
            <person name="Pitluck S."/>
            <person name="Liolios K."/>
            <person name="Pagani I."/>
            <person name="Ivanova N."/>
            <person name="Huntemann M."/>
            <person name="Mavromatis K."/>
            <person name="Mikhailova N."/>
            <person name="Pati A."/>
            <person name="Chen A."/>
            <person name="Palaniappan K."/>
            <person name="Land M."/>
            <person name="Hauser L."/>
            <person name="Brambilla E.M."/>
            <person name="Rohde M."/>
            <person name="Mwirichia R."/>
            <person name="Sikorski J."/>
            <person name="Tindall B.J."/>
            <person name="Goker M."/>
            <person name="Bristow J."/>
            <person name="Eisen J.A."/>
            <person name="Markowitz V."/>
            <person name="Hugenholtz P."/>
            <person name="Klenk H.P."/>
            <person name="Kyrpides N.C."/>
        </authorList>
    </citation>
    <scope>NUCLEOTIDE SEQUENCE [LARGE SCALE GENOMIC DNA]</scope>
    <source>
        <strain evidence="17">DSM 16823 / RW262 / RW262</strain>
    </source>
</reference>
<evidence type="ECO:0000256" key="14">
    <source>
        <dbReference type="SAM" id="Coils"/>
    </source>
</evidence>
<dbReference type="PROSITE" id="PS50880">
    <property type="entry name" value="TOPRIM"/>
    <property type="match status" value="1"/>
</dbReference>
<dbReference type="GO" id="GO:0006269">
    <property type="term" value="P:DNA replication, synthesis of primer"/>
    <property type="evidence" value="ECO:0007669"/>
    <property type="project" value="UniProtKB-UniRule"/>
</dbReference>
<dbReference type="CDD" id="cd03364">
    <property type="entry name" value="TOPRIM_DnaG_primases"/>
    <property type="match status" value="1"/>
</dbReference>
<evidence type="ECO:0000256" key="3">
    <source>
        <dbReference type="ARBA" id="ARBA00022679"/>
    </source>
</evidence>
<dbReference type="SMART" id="SM00400">
    <property type="entry name" value="ZnF_CHCC"/>
    <property type="match status" value="1"/>
</dbReference>
<evidence type="ECO:0000256" key="5">
    <source>
        <dbReference type="ARBA" id="ARBA00022705"/>
    </source>
</evidence>
<gene>
    <name evidence="12" type="primary">dnaG</name>
    <name evidence="16" type="ordered locus">Fluta_0245</name>
</gene>
<dbReference type="Pfam" id="PF08275">
    <property type="entry name" value="DNAG_N"/>
    <property type="match status" value="1"/>
</dbReference>
<dbReference type="InterPro" id="IPR006295">
    <property type="entry name" value="DNA_primase_DnaG"/>
</dbReference>
<evidence type="ECO:0000256" key="10">
    <source>
        <dbReference type="ARBA" id="ARBA00023125"/>
    </source>
</evidence>
<evidence type="ECO:0000256" key="4">
    <source>
        <dbReference type="ARBA" id="ARBA00022695"/>
    </source>
</evidence>
<evidence type="ECO:0000256" key="1">
    <source>
        <dbReference type="ARBA" id="ARBA00022478"/>
    </source>
</evidence>
<keyword evidence="7" id="KW-0863">Zinc-finger</keyword>
<dbReference type="GO" id="GO:0000428">
    <property type="term" value="C:DNA-directed RNA polymerase complex"/>
    <property type="evidence" value="ECO:0007669"/>
    <property type="project" value="UniProtKB-KW"/>
</dbReference>
<dbReference type="eggNOG" id="COG0358">
    <property type="taxonomic scope" value="Bacteria"/>
</dbReference>
<dbReference type="NCBIfam" id="TIGR01391">
    <property type="entry name" value="dnaG"/>
    <property type="match status" value="1"/>
</dbReference>
<dbReference type="SMART" id="SM00493">
    <property type="entry name" value="TOPRIM"/>
    <property type="match status" value="1"/>
</dbReference>
<dbReference type="InterPro" id="IPR002694">
    <property type="entry name" value="Znf_CHC2"/>
</dbReference>
<evidence type="ECO:0000256" key="9">
    <source>
        <dbReference type="ARBA" id="ARBA00022842"/>
    </source>
</evidence>
<dbReference type="Gene3D" id="3.90.580.10">
    <property type="entry name" value="Zinc finger, CHC2-type domain"/>
    <property type="match status" value="1"/>
</dbReference>
<evidence type="ECO:0000256" key="11">
    <source>
        <dbReference type="ARBA" id="ARBA00023163"/>
    </source>
</evidence>
<dbReference type="Pfam" id="PF13155">
    <property type="entry name" value="Toprim_2"/>
    <property type="match status" value="1"/>
</dbReference>
<comment type="cofactor">
    <cofactor evidence="13">
        <name>Zn(2+)</name>
        <dbReference type="ChEBI" id="CHEBI:29105"/>
    </cofactor>
    <text evidence="13">Binds 1 zinc ion per monomer.</text>
</comment>
<keyword evidence="3 12" id="KW-0808">Transferase</keyword>
<organism evidence="16 17">
    <name type="scientific">Fluviicola taffensis (strain DSM 16823 / NCIMB 13979 / RW262)</name>
    <dbReference type="NCBI Taxonomy" id="755732"/>
    <lineage>
        <taxon>Bacteria</taxon>
        <taxon>Pseudomonadati</taxon>
        <taxon>Bacteroidota</taxon>
        <taxon>Flavobacteriia</taxon>
        <taxon>Flavobacteriales</taxon>
        <taxon>Crocinitomicaceae</taxon>
        <taxon>Fluviicola</taxon>
    </lineage>
</organism>
<dbReference type="GO" id="GO:0008270">
    <property type="term" value="F:zinc ion binding"/>
    <property type="evidence" value="ECO:0007669"/>
    <property type="project" value="UniProtKB-KW"/>
</dbReference>
<dbReference type="AlphaFoldDB" id="F2ICM7"/>
<keyword evidence="1 12" id="KW-0240">DNA-directed RNA polymerase</keyword>
<evidence type="ECO:0000256" key="12">
    <source>
        <dbReference type="HAMAP-Rule" id="MF_00974"/>
    </source>
</evidence>
<dbReference type="GO" id="GO:1990077">
    <property type="term" value="C:primosome complex"/>
    <property type="evidence" value="ECO:0007669"/>
    <property type="project" value="UniProtKB-KW"/>
</dbReference>
<comment type="function">
    <text evidence="12 13">RNA polymerase that catalyzes the synthesis of short RNA molecules used as primers for DNA polymerase during DNA replication.</text>
</comment>
<dbReference type="Gene3D" id="3.40.1360.10">
    <property type="match status" value="1"/>
</dbReference>
<dbReference type="EMBL" id="CP002542">
    <property type="protein sequence ID" value="AEA42254.1"/>
    <property type="molecule type" value="Genomic_DNA"/>
</dbReference>
<dbReference type="Pfam" id="PF01807">
    <property type="entry name" value="Zn_ribbon_DnaG"/>
    <property type="match status" value="1"/>
</dbReference>
<dbReference type="EC" id="2.7.7.101" evidence="12"/>